<dbReference type="AlphaFoldDB" id="A0A4Y2G6Y4"/>
<dbReference type="EMBL" id="BGPR01001213">
    <property type="protein sequence ID" value="GBM48379.1"/>
    <property type="molecule type" value="Genomic_DNA"/>
</dbReference>
<reference evidence="1 2" key="1">
    <citation type="journal article" date="2019" name="Sci. Rep.">
        <title>Orb-weaving spider Araneus ventricosus genome elucidates the spidroin gene catalogue.</title>
        <authorList>
            <person name="Kono N."/>
            <person name="Nakamura H."/>
            <person name="Ohtoshi R."/>
            <person name="Moran D.A.P."/>
            <person name="Shinohara A."/>
            <person name="Yoshida Y."/>
            <person name="Fujiwara M."/>
            <person name="Mori M."/>
            <person name="Tomita M."/>
            <person name="Arakawa K."/>
        </authorList>
    </citation>
    <scope>NUCLEOTIDE SEQUENCE [LARGE SCALE GENOMIC DNA]</scope>
</reference>
<proteinExistence type="predicted"/>
<accession>A0A4Y2G6Y4</accession>
<sequence length="142" mass="15941">MTRSTPEMASAFPNFRTTSAGGRLALTYDRSTYTVDLQWDRVSSLELPGPEAETLPVVHRGYMKPGDKYENNGGLVVEQRRRIRNRRTPVLKSDSTKDQWCMWACCGLNLSRVQCPLIGVSWNFIKGLPAQVPSLPSNHSSK</sequence>
<evidence type="ECO:0000313" key="1">
    <source>
        <dbReference type="EMBL" id="GBM48379.1"/>
    </source>
</evidence>
<comment type="caution">
    <text evidence="1">The sequence shown here is derived from an EMBL/GenBank/DDBJ whole genome shotgun (WGS) entry which is preliminary data.</text>
</comment>
<keyword evidence="2" id="KW-1185">Reference proteome</keyword>
<protein>
    <submittedName>
        <fullName evidence="1">Uncharacterized protein</fullName>
    </submittedName>
</protein>
<evidence type="ECO:0000313" key="2">
    <source>
        <dbReference type="Proteomes" id="UP000499080"/>
    </source>
</evidence>
<organism evidence="1 2">
    <name type="scientific">Araneus ventricosus</name>
    <name type="common">Orbweaver spider</name>
    <name type="synonym">Epeira ventricosa</name>
    <dbReference type="NCBI Taxonomy" id="182803"/>
    <lineage>
        <taxon>Eukaryota</taxon>
        <taxon>Metazoa</taxon>
        <taxon>Ecdysozoa</taxon>
        <taxon>Arthropoda</taxon>
        <taxon>Chelicerata</taxon>
        <taxon>Arachnida</taxon>
        <taxon>Araneae</taxon>
        <taxon>Araneomorphae</taxon>
        <taxon>Entelegynae</taxon>
        <taxon>Araneoidea</taxon>
        <taxon>Araneidae</taxon>
        <taxon>Araneus</taxon>
    </lineage>
</organism>
<gene>
    <name evidence="1" type="ORF">AVEN_103564_1</name>
</gene>
<name>A0A4Y2G6Y4_ARAVE</name>
<dbReference type="Proteomes" id="UP000499080">
    <property type="component" value="Unassembled WGS sequence"/>
</dbReference>